<keyword evidence="1" id="KW-0812">Transmembrane</keyword>
<gene>
    <name evidence="2" type="ORF">Prum_098820</name>
</gene>
<keyword evidence="1" id="KW-0472">Membrane</keyword>
<name>A0A6V8LKZ2_9ACTN</name>
<feature type="transmembrane region" description="Helical" evidence="1">
    <location>
        <begin position="37"/>
        <end position="56"/>
    </location>
</feature>
<organism evidence="2 3">
    <name type="scientific">Phytohabitans rumicis</name>
    <dbReference type="NCBI Taxonomy" id="1076125"/>
    <lineage>
        <taxon>Bacteria</taxon>
        <taxon>Bacillati</taxon>
        <taxon>Actinomycetota</taxon>
        <taxon>Actinomycetes</taxon>
        <taxon>Micromonosporales</taxon>
        <taxon>Micromonosporaceae</taxon>
    </lineage>
</organism>
<protein>
    <submittedName>
        <fullName evidence="2">Uncharacterized protein</fullName>
    </submittedName>
</protein>
<dbReference type="EMBL" id="BLPG01000002">
    <property type="protein sequence ID" value="GFJ96240.1"/>
    <property type="molecule type" value="Genomic_DNA"/>
</dbReference>
<evidence type="ECO:0000256" key="1">
    <source>
        <dbReference type="SAM" id="Phobius"/>
    </source>
</evidence>
<dbReference type="AlphaFoldDB" id="A0A6V8LKZ2"/>
<proteinExistence type="predicted"/>
<dbReference type="Proteomes" id="UP000482960">
    <property type="component" value="Unassembled WGS sequence"/>
</dbReference>
<keyword evidence="1" id="KW-1133">Transmembrane helix</keyword>
<sequence>MNPEPGLLAQAGAVCFGLVIGYLTYRTLARNTERAAIGDLASVVGVVGGAAVTGLFEPGTELFGLYAIGLLAGMVAFFVLYGALNGFRAKRAGTDAGPRWPR</sequence>
<evidence type="ECO:0000313" key="3">
    <source>
        <dbReference type="Proteomes" id="UP000482960"/>
    </source>
</evidence>
<comment type="caution">
    <text evidence="2">The sequence shown here is derived from an EMBL/GenBank/DDBJ whole genome shotgun (WGS) entry which is preliminary data.</text>
</comment>
<keyword evidence="3" id="KW-1185">Reference proteome</keyword>
<evidence type="ECO:0000313" key="2">
    <source>
        <dbReference type="EMBL" id="GFJ96240.1"/>
    </source>
</evidence>
<reference evidence="2 3" key="2">
    <citation type="submission" date="2020-03" db="EMBL/GenBank/DDBJ databases">
        <authorList>
            <person name="Ichikawa N."/>
            <person name="Kimura A."/>
            <person name="Kitahashi Y."/>
            <person name="Uohara A."/>
        </authorList>
    </citation>
    <scope>NUCLEOTIDE SEQUENCE [LARGE SCALE GENOMIC DNA]</scope>
    <source>
        <strain evidence="2 3">NBRC 108638</strain>
    </source>
</reference>
<reference evidence="2 3" key="1">
    <citation type="submission" date="2020-03" db="EMBL/GenBank/DDBJ databases">
        <title>Whole genome shotgun sequence of Phytohabitans rumicis NBRC 108638.</title>
        <authorList>
            <person name="Komaki H."/>
            <person name="Tamura T."/>
        </authorList>
    </citation>
    <scope>NUCLEOTIDE SEQUENCE [LARGE SCALE GENOMIC DNA]</scope>
    <source>
        <strain evidence="2 3">NBRC 108638</strain>
    </source>
</reference>
<accession>A0A6V8LKZ2</accession>
<dbReference type="RefSeq" id="WP_173085801.1">
    <property type="nucleotide sequence ID" value="NZ_BLPG01000002.1"/>
</dbReference>
<feature type="transmembrane region" description="Helical" evidence="1">
    <location>
        <begin position="6"/>
        <end position="25"/>
    </location>
</feature>
<feature type="transmembrane region" description="Helical" evidence="1">
    <location>
        <begin position="62"/>
        <end position="84"/>
    </location>
</feature>